<keyword evidence="3" id="KW-1185">Reference proteome</keyword>
<feature type="region of interest" description="Disordered" evidence="1">
    <location>
        <begin position="29"/>
        <end position="66"/>
    </location>
</feature>
<protein>
    <submittedName>
        <fullName evidence="2">Uncharacterized protein</fullName>
    </submittedName>
</protein>
<comment type="caution">
    <text evidence="2">The sequence shown here is derived from an EMBL/GenBank/DDBJ whole genome shotgun (WGS) entry which is preliminary data.</text>
</comment>
<evidence type="ECO:0000313" key="3">
    <source>
        <dbReference type="Proteomes" id="UP001321473"/>
    </source>
</evidence>
<feature type="compositionally biased region" description="Polar residues" evidence="1">
    <location>
        <begin position="34"/>
        <end position="66"/>
    </location>
</feature>
<gene>
    <name evidence="2" type="ORF">V5799_019448</name>
</gene>
<reference evidence="2 3" key="1">
    <citation type="journal article" date="2023" name="Arcadia Sci">
        <title>De novo assembly of a long-read Amblyomma americanum tick genome.</title>
        <authorList>
            <person name="Chou S."/>
            <person name="Poskanzer K.E."/>
            <person name="Rollins M."/>
            <person name="Thuy-Boun P.S."/>
        </authorList>
    </citation>
    <scope>NUCLEOTIDE SEQUENCE [LARGE SCALE GENOMIC DNA]</scope>
    <source>
        <strain evidence="2">F_SG_1</strain>
        <tissue evidence="2">Salivary glands</tissue>
    </source>
</reference>
<accession>A0AAQ4EX85</accession>
<evidence type="ECO:0000256" key="1">
    <source>
        <dbReference type="SAM" id="MobiDB-lite"/>
    </source>
</evidence>
<evidence type="ECO:0000313" key="2">
    <source>
        <dbReference type="EMBL" id="KAK8779212.1"/>
    </source>
</evidence>
<dbReference type="Proteomes" id="UP001321473">
    <property type="component" value="Unassembled WGS sequence"/>
</dbReference>
<proteinExistence type="predicted"/>
<dbReference type="AlphaFoldDB" id="A0AAQ4EX85"/>
<name>A0AAQ4EX85_AMBAM</name>
<sequence length="66" mass="7367">MISAQFYKTQLHLSILSLLCDSRIPSRAKERKTVTNIKSGPPVGNTNTAEKWRQHSFSPPISSSPQ</sequence>
<dbReference type="EMBL" id="JARKHS020010038">
    <property type="protein sequence ID" value="KAK8779212.1"/>
    <property type="molecule type" value="Genomic_DNA"/>
</dbReference>
<organism evidence="2 3">
    <name type="scientific">Amblyomma americanum</name>
    <name type="common">Lone star tick</name>
    <dbReference type="NCBI Taxonomy" id="6943"/>
    <lineage>
        <taxon>Eukaryota</taxon>
        <taxon>Metazoa</taxon>
        <taxon>Ecdysozoa</taxon>
        <taxon>Arthropoda</taxon>
        <taxon>Chelicerata</taxon>
        <taxon>Arachnida</taxon>
        <taxon>Acari</taxon>
        <taxon>Parasitiformes</taxon>
        <taxon>Ixodida</taxon>
        <taxon>Ixodoidea</taxon>
        <taxon>Ixodidae</taxon>
        <taxon>Amblyomminae</taxon>
        <taxon>Amblyomma</taxon>
    </lineage>
</organism>